<keyword evidence="5" id="KW-0560">Oxidoreductase</keyword>
<dbReference type="OMA" id="IFHLHGY"/>
<dbReference type="FunCoup" id="A0A084QR65">
    <property type="interactions" value="716"/>
</dbReference>
<accession>A0A084QR65</accession>
<feature type="chain" id="PRO_5001779702" description="Laccase" evidence="8">
    <location>
        <begin position="20"/>
        <end position="579"/>
    </location>
</feature>
<dbReference type="SUPFAM" id="SSF49503">
    <property type="entry name" value="Cupredoxins"/>
    <property type="match status" value="3"/>
</dbReference>
<feature type="signal peptide" evidence="8">
    <location>
        <begin position="1"/>
        <end position="19"/>
    </location>
</feature>
<dbReference type="GO" id="GO:0005507">
    <property type="term" value="F:copper ion binding"/>
    <property type="evidence" value="ECO:0007669"/>
    <property type="project" value="InterPro"/>
</dbReference>
<protein>
    <recommendedName>
        <fullName evidence="14">Laccase</fullName>
    </recommendedName>
</protein>
<dbReference type="HOGENOM" id="CLU_006504_3_2_1"/>
<evidence type="ECO:0000313" key="13">
    <source>
        <dbReference type="Proteomes" id="UP000028524"/>
    </source>
</evidence>
<dbReference type="STRING" id="1283841.A0A084QR65"/>
<gene>
    <name evidence="12" type="ORF">S40285_08531</name>
</gene>
<organism evidence="12 13">
    <name type="scientific">Stachybotrys chlorohalonatus (strain IBT 40285)</name>
    <dbReference type="NCBI Taxonomy" id="1283841"/>
    <lineage>
        <taxon>Eukaryota</taxon>
        <taxon>Fungi</taxon>
        <taxon>Dikarya</taxon>
        <taxon>Ascomycota</taxon>
        <taxon>Pezizomycotina</taxon>
        <taxon>Sordariomycetes</taxon>
        <taxon>Hypocreomycetidae</taxon>
        <taxon>Hypocreales</taxon>
        <taxon>Stachybotryaceae</taxon>
        <taxon>Stachybotrys</taxon>
    </lineage>
</organism>
<evidence type="ECO:0000256" key="1">
    <source>
        <dbReference type="ARBA" id="ARBA00010609"/>
    </source>
</evidence>
<reference evidence="12 13" key="1">
    <citation type="journal article" date="2014" name="BMC Genomics">
        <title>Comparative genome sequencing reveals chemotype-specific gene clusters in the toxigenic black mold Stachybotrys.</title>
        <authorList>
            <person name="Semeiks J."/>
            <person name="Borek D."/>
            <person name="Otwinowski Z."/>
            <person name="Grishin N.V."/>
        </authorList>
    </citation>
    <scope>NUCLEOTIDE SEQUENCE [LARGE SCALE GENOMIC DNA]</scope>
    <source>
        <strain evidence="12 13">IBT 40285</strain>
    </source>
</reference>
<keyword evidence="2" id="KW-0479">Metal-binding</keyword>
<comment type="similarity">
    <text evidence="1">Belongs to the multicopper oxidase family.</text>
</comment>
<feature type="domain" description="Plastocyanin-like" evidence="10">
    <location>
        <begin position="414"/>
        <end position="542"/>
    </location>
</feature>
<dbReference type="InterPro" id="IPR011706">
    <property type="entry name" value="Cu-oxidase_C"/>
</dbReference>
<keyword evidence="4" id="KW-0677">Repeat</keyword>
<proteinExistence type="inferred from homology"/>
<dbReference type="Pfam" id="PF07732">
    <property type="entry name" value="Cu-oxidase_3"/>
    <property type="match status" value="1"/>
</dbReference>
<evidence type="ECO:0000259" key="11">
    <source>
        <dbReference type="Pfam" id="PF07732"/>
    </source>
</evidence>
<feature type="domain" description="Plastocyanin-like" evidence="9">
    <location>
        <begin position="198"/>
        <end position="349"/>
    </location>
</feature>
<keyword evidence="13" id="KW-1185">Reference proteome</keyword>
<dbReference type="InParanoid" id="A0A084QR65"/>
<dbReference type="CDD" id="cd13901">
    <property type="entry name" value="CuRO_3_MaLCC_like"/>
    <property type="match status" value="1"/>
</dbReference>
<dbReference type="EMBL" id="KL660447">
    <property type="protein sequence ID" value="KFA66450.1"/>
    <property type="molecule type" value="Genomic_DNA"/>
</dbReference>
<dbReference type="CDD" id="cd13854">
    <property type="entry name" value="CuRO_1_MaLCC_like"/>
    <property type="match status" value="1"/>
</dbReference>
<evidence type="ECO:0000259" key="9">
    <source>
        <dbReference type="Pfam" id="PF00394"/>
    </source>
</evidence>
<evidence type="ECO:0008006" key="14">
    <source>
        <dbReference type="Google" id="ProtNLM"/>
    </source>
</evidence>
<dbReference type="PANTHER" id="PTHR11709:SF71">
    <property type="entry name" value="OXIDOREDUCTASE TPCJ"/>
    <property type="match status" value="1"/>
</dbReference>
<dbReference type="InterPro" id="IPR001117">
    <property type="entry name" value="Cu-oxidase_2nd"/>
</dbReference>
<sequence length="579" mass="63722">MVSLLASLLGLTLAVSVASIPLAEPDGPSSLQPRQGCDNTPTSRECWGEYSIDTDWYEVLPDTGVFREYWLSVENTTCAPDGYERYCQTFNGTVPGPTLFADWGDTLIIHVTNNLEHNGTAIHWHGLRQLDSVEQDGVPGITQCPSAPGESQTYQFRVTQYGSTWYHSHWSLQYAEGLFGGMILNGPATANYDEDLGVLFLQDWDHETAFHNWEEAKQGAAPVLDTGLINGTNTWDCSGSTSPACVGGGRKFEMVFEAGRRYLLRLVNVATDGHFQFSIDGHNLTIIANDLVPIVPYEADSVQISIGQRYDVIVEANAASGDYWLRAGWNDACATNANPNEMTGIVRYDSSSSADPTSTSEVTTPASCDDEPLASLVPHVQLNVGDDAITIDQELDFIFDDYFKWTINSSSLYIDWAEPTLVQVLEGNTTYETEYNVIPVNQTTDNDWVILVIQDSTGFTAHPIHLHGHDFWVVAQGNGLFDDTGSSLNFINPPRRDVATLPSGGHLALAFKLDNPGAWLVHCHIAWHASQGLALEFVETPDTVIARTQDLAITALDDQCAVWERYELSDVWPQDDSGI</sequence>
<evidence type="ECO:0000313" key="12">
    <source>
        <dbReference type="EMBL" id="KFA66450.1"/>
    </source>
</evidence>
<dbReference type="GO" id="GO:0016491">
    <property type="term" value="F:oxidoreductase activity"/>
    <property type="evidence" value="ECO:0007669"/>
    <property type="project" value="UniProtKB-KW"/>
</dbReference>
<dbReference type="PANTHER" id="PTHR11709">
    <property type="entry name" value="MULTI-COPPER OXIDASE"/>
    <property type="match status" value="1"/>
</dbReference>
<dbReference type="Proteomes" id="UP000028524">
    <property type="component" value="Unassembled WGS sequence"/>
</dbReference>
<evidence type="ECO:0000256" key="8">
    <source>
        <dbReference type="SAM" id="SignalP"/>
    </source>
</evidence>
<dbReference type="PROSITE" id="PS00079">
    <property type="entry name" value="MULTICOPPER_OXIDASE1"/>
    <property type="match status" value="1"/>
</dbReference>
<evidence type="ECO:0000259" key="10">
    <source>
        <dbReference type="Pfam" id="PF07731"/>
    </source>
</evidence>
<dbReference type="InterPro" id="IPR033138">
    <property type="entry name" value="Cu_oxidase_CS"/>
</dbReference>
<evidence type="ECO:0000256" key="6">
    <source>
        <dbReference type="ARBA" id="ARBA00023008"/>
    </source>
</evidence>
<name>A0A084QR65_STAC4</name>
<dbReference type="Pfam" id="PF07731">
    <property type="entry name" value="Cu-oxidase_2"/>
    <property type="match status" value="1"/>
</dbReference>
<dbReference type="FunFam" id="2.60.40.420:FF:000038">
    <property type="entry name" value="Extracellular dihydrogeodin oxidase/laccase"/>
    <property type="match status" value="1"/>
</dbReference>
<dbReference type="CDD" id="cd13880">
    <property type="entry name" value="CuRO_2_MaLCC_like"/>
    <property type="match status" value="1"/>
</dbReference>
<evidence type="ECO:0000256" key="4">
    <source>
        <dbReference type="ARBA" id="ARBA00022737"/>
    </source>
</evidence>
<dbReference type="InterPro" id="IPR011707">
    <property type="entry name" value="Cu-oxidase-like_N"/>
</dbReference>
<dbReference type="Gene3D" id="2.60.40.420">
    <property type="entry name" value="Cupredoxins - blue copper proteins"/>
    <property type="match status" value="3"/>
</dbReference>
<dbReference type="InterPro" id="IPR002355">
    <property type="entry name" value="Cu_oxidase_Cu_BS"/>
</dbReference>
<evidence type="ECO:0000256" key="3">
    <source>
        <dbReference type="ARBA" id="ARBA00022729"/>
    </source>
</evidence>
<dbReference type="Pfam" id="PF00394">
    <property type="entry name" value="Cu-oxidase"/>
    <property type="match status" value="1"/>
</dbReference>
<dbReference type="PROSITE" id="PS00080">
    <property type="entry name" value="MULTICOPPER_OXIDASE2"/>
    <property type="match status" value="1"/>
</dbReference>
<keyword evidence="3 8" id="KW-0732">Signal</keyword>
<keyword evidence="6" id="KW-0186">Copper</keyword>
<evidence type="ECO:0000256" key="5">
    <source>
        <dbReference type="ARBA" id="ARBA00023002"/>
    </source>
</evidence>
<evidence type="ECO:0000256" key="2">
    <source>
        <dbReference type="ARBA" id="ARBA00022723"/>
    </source>
</evidence>
<dbReference type="AlphaFoldDB" id="A0A084QR65"/>
<dbReference type="InterPro" id="IPR045087">
    <property type="entry name" value="Cu-oxidase_fam"/>
</dbReference>
<dbReference type="InterPro" id="IPR008972">
    <property type="entry name" value="Cupredoxin"/>
</dbReference>
<keyword evidence="7" id="KW-0325">Glycoprotein</keyword>
<feature type="domain" description="Plastocyanin-like" evidence="11">
    <location>
        <begin position="73"/>
        <end position="187"/>
    </location>
</feature>
<evidence type="ECO:0000256" key="7">
    <source>
        <dbReference type="ARBA" id="ARBA00023180"/>
    </source>
</evidence>
<dbReference type="OrthoDB" id="2121828at2759"/>
<dbReference type="FunFam" id="2.60.40.420:FF:000021">
    <property type="entry name" value="Extracellular dihydrogeodin oxidase/laccase"/>
    <property type="match status" value="1"/>
</dbReference>